<name>A0ABR4DIY6_9PEZI</name>
<organism evidence="2 3">
    <name type="scientific">Remersonia thermophila</name>
    <dbReference type="NCBI Taxonomy" id="72144"/>
    <lineage>
        <taxon>Eukaryota</taxon>
        <taxon>Fungi</taxon>
        <taxon>Dikarya</taxon>
        <taxon>Ascomycota</taxon>
        <taxon>Pezizomycotina</taxon>
        <taxon>Sordariomycetes</taxon>
        <taxon>Sordariomycetidae</taxon>
        <taxon>Sordariales</taxon>
        <taxon>Sordariales incertae sedis</taxon>
        <taxon>Remersonia</taxon>
    </lineage>
</organism>
<feature type="compositionally biased region" description="Low complexity" evidence="1">
    <location>
        <begin position="184"/>
        <end position="195"/>
    </location>
</feature>
<keyword evidence="3" id="KW-1185">Reference proteome</keyword>
<dbReference type="Proteomes" id="UP001600064">
    <property type="component" value="Unassembled WGS sequence"/>
</dbReference>
<comment type="caution">
    <text evidence="2">The sequence shown here is derived from an EMBL/GenBank/DDBJ whole genome shotgun (WGS) entry which is preliminary data.</text>
</comment>
<evidence type="ECO:0000256" key="1">
    <source>
        <dbReference type="SAM" id="MobiDB-lite"/>
    </source>
</evidence>
<feature type="region of interest" description="Disordered" evidence="1">
    <location>
        <begin position="173"/>
        <end position="195"/>
    </location>
</feature>
<reference evidence="2 3" key="1">
    <citation type="journal article" date="2024" name="Commun. Biol.">
        <title>Comparative genomic analysis of thermophilic fungi reveals convergent evolutionary adaptations and gene losses.</title>
        <authorList>
            <person name="Steindorff A.S."/>
            <person name="Aguilar-Pontes M.V."/>
            <person name="Robinson A.J."/>
            <person name="Andreopoulos B."/>
            <person name="LaButti K."/>
            <person name="Kuo A."/>
            <person name="Mondo S."/>
            <person name="Riley R."/>
            <person name="Otillar R."/>
            <person name="Haridas S."/>
            <person name="Lipzen A."/>
            <person name="Grimwood J."/>
            <person name="Schmutz J."/>
            <person name="Clum A."/>
            <person name="Reid I.D."/>
            <person name="Moisan M.C."/>
            <person name="Butler G."/>
            <person name="Nguyen T.T.M."/>
            <person name="Dewar K."/>
            <person name="Conant G."/>
            <person name="Drula E."/>
            <person name="Henrissat B."/>
            <person name="Hansel C."/>
            <person name="Singer S."/>
            <person name="Hutchinson M.I."/>
            <person name="de Vries R.P."/>
            <person name="Natvig D.O."/>
            <person name="Powell A.J."/>
            <person name="Tsang A."/>
            <person name="Grigoriev I.V."/>
        </authorList>
    </citation>
    <scope>NUCLEOTIDE SEQUENCE [LARGE SCALE GENOMIC DNA]</scope>
    <source>
        <strain evidence="2 3">ATCC 22073</strain>
    </source>
</reference>
<sequence>MRRLEGHEIRLYSDFQRFLLHAGTTFGLEALRKRPRPVLPSVQAVEVRFEKAKDSPYVFLMAQFVDACFPGVTDLVLDCSPSTAMAFLGALQPRTVSSLRRLVLSCATNGFVIDQSHMTSHDAHCWRSLSELSVRNFQYFELVMPTENPGLTRLHLSRTAVPVLELVEALTHRPTTGDSNDGISNNNNSSSSSSSSNLLVSLVLDCVVLRTSKNPNVGAVTKTWAQVFDAVRVGCPNLQELEVSCYKYARDYPWGDDPWDQRHPADVASLQTLLETVRGRPGGEARAQVYEEDGETVRVLD</sequence>
<protein>
    <submittedName>
        <fullName evidence="2">Uncharacterized protein</fullName>
    </submittedName>
</protein>
<dbReference type="GeneID" id="98122843"/>
<proteinExistence type="predicted"/>
<accession>A0ABR4DIY6</accession>
<evidence type="ECO:0000313" key="2">
    <source>
        <dbReference type="EMBL" id="KAL2269796.1"/>
    </source>
</evidence>
<gene>
    <name evidence="2" type="ORF">VTJ83DRAFT_1980</name>
</gene>
<dbReference type="RefSeq" id="XP_070868520.1">
    <property type="nucleotide sequence ID" value="XM_071008199.1"/>
</dbReference>
<dbReference type="EMBL" id="JAZGUE010000002">
    <property type="protein sequence ID" value="KAL2269796.1"/>
    <property type="molecule type" value="Genomic_DNA"/>
</dbReference>
<evidence type="ECO:0000313" key="3">
    <source>
        <dbReference type="Proteomes" id="UP001600064"/>
    </source>
</evidence>
<feature type="compositionally biased region" description="Polar residues" evidence="1">
    <location>
        <begin position="173"/>
        <end position="183"/>
    </location>
</feature>